<dbReference type="SUPFAM" id="SSF144091">
    <property type="entry name" value="Rhomboid-like"/>
    <property type="match status" value="1"/>
</dbReference>
<feature type="transmembrane region" description="Helical" evidence="5">
    <location>
        <begin position="20"/>
        <end position="41"/>
    </location>
</feature>
<sequence>MCDRSAPFGYPSLDQIGLPLLLTGLALLCWASGSVFEHLIWARNDLESGQWWRLWSGHLLHSNNAHLLMNLGGLILIFALHQPHYRFLPMLLLSIAMMALISLGILYWVPGISRYVGLSALLHGLFTWGALMDIRVGWRSGYLMLVGVLVKVGWELVSGGSEDTAALIDARVAVESHALGVASALALFLPYWGWLSLRHKAGRAQPLIQSD</sequence>
<feature type="transmembrane region" description="Helical" evidence="5">
    <location>
        <begin position="177"/>
        <end position="197"/>
    </location>
</feature>
<evidence type="ECO:0000256" key="3">
    <source>
        <dbReference type="ARBA" id="ARBA00022989"/>
    </source>
</evidence>
<reference evidence="7" key="1">
    <citation type="journal article" date="2019" name="Int. J. Syst. Evol. Microbiol.">
        <title>The Global Catalogue of Microorganisms (GCM) 10K type strain sequencing project: providing services to taxonomists for standard genome sequencing and annotation.</title>
        <authorList>
            <consortium name="The Broad Institute Genomics Platform"/>
            <consortium name="The Broad Institute Genome Sequencing Center for Infectious Disease"/>
            <person name="Wu L."/>
            <person name="Ma J."/>
        </authorList>
    </citation>
    <scope>NUCLEOTIDE SEQUENCE [LARGE SCALE GENOMIC DNA]</scope>
    <source>
        <strain evidence="7">JCM 18720</strain>
    </source>
</reference>
<comment type="caution">
    <text evidence="6">The sequence shown here is derived from an EMBL/GenBank/DDBJ whole genome shotgun (WGS) entry which is preliminary data.</text>
</comment>
<protein>
    <recommendedName>
        <fullName evidence="8">Rhombosortase</fullName>
    </recommendedName>
</protein>
<dbReference type="RefSeq" id="WP_345315837.1">
    <property type="nucleotide sequence ID" value="NZ_BAABLF010000005.1"/>
</dbReference>
<evidence type="ECO:0000256" key="4">
    <source>
        <dbReference type="ARBA" id="ARBA00023136"/>
    </source>
</evidence>
<feature type="transmembrane region" description="Helical" evidence="5">
    <location>
        <begin position="87"/>
        <end position="109"/>
    </location>
</feature>
<organism evidence="6 7">
    <name type="scientific">Ferrimonas gelatinilytica</name>
    <dbReference type="NCBI Taxonomy" id="1255257"/>
    <lineage>
        <taxon>Bacteria</taxon>
        <taxon>Pseudomonadati</taxon>
        <taxon>Pseudomonadota</taxon>
        <taxon>Gammaproteobacteria</taxon>
        <taxon>Alteromonadales</taxon>
        <taxon>Ferrimonadaceae</taxon>
        <taxon>Ferrimonas</taxon>
    </lineage>
</organism>
<dbReference type="Gene3D" id="1.20.1540.10">
    <property type="entry name" value="Rhomboid-like"/>
    <property type="match status" value="1"/>
</dbReference>
<evidence type="ECO:0000256" key="2">
    <source>
        <dbReference type="ARBA" id="ARBA00022692"/>
    </source>
</evidence>
<keyword evidence="4 5" id="KW-0472">Membrane</keyword>
<name>A0ABP9RWY0_9GAMM</name>
<dbReference type="InterPro" id="IPR035952">
    <property type="entry name" value="Rhomboid-like_sf"/>
</dbReference>
<evidence type="ECO:0000256" key="5">
    <source>
        <dbReference type="SAM" id="Phobius"/>
    </source>
</evidence>
<gene>
    <name evidence="6" type="ORF">GCM10025772_08890</name>
</gene>
<evidence type="ECO:0008006" key="8">
    <source>
        <dbReference type="Google" id="ProtNLM"/>
    </source>
</evidence>
<dbReference type="NCBIfam" id="TIGR03902">
    <property type="entry name" value="rhom_GG_sort"/>
    <property type="match status" value="1"/>
</dbReference>
<accession>A0ABP9RWY0</accession>
<keyword evidence="3 5" id="KW-1133">Transmembrane helix</keyword>
<dbReference type="InterPro" id="IPR023826">
    <property type="entry name" value="Rhom-like_SP_proteobac"/>
</dbReference>
<proteinExistence type="predicted"/>
<evidence type="ECO:0000256" key="1">
    <source>
        <dbReference type="ARBA" id="ARBA00004141"/>
    </source>
</evidence>
<keyword evidence="7" id="KW-1185">Reference proteome</keyword>
<evidence type="ECO:0000313" key="6">
    <source>
        <dbReference type="EMBL" id="GAA5188581.1"/>
    </source>
</evidence>
<evidence type="ECO:0000313" key="7">
    <source>
        <dbReference type="Proteomes" id="UP001501600"/>
    </source>
</evidence>
<keyword evidence="2 5" id="KW-0812">Transmembrane</keyword>
<feature type="transmembrane region" description="Helical" evidence="5">
    <location>
        <begin position="115"/>
        <end position="134"/>
    </location>
</feature>
<comment type="subcellular location">
    <subcellularLocation>
        <location evidence="1">Membrane</location>
        <topology evidence="1">Multi-pass membrane protein</topology>
    </subcellularLocation>
</comment>
<dbReference type="EMBL" id="BAABLF010000005">
    <property type="protein sequence ID" value="GAA5188581.1"/>
    <property type="molecule type" value="Genomic_DNA"/>
</dbReference>
<dbReference type="Proteomes" id="UP001501600">
    <property type="component" value="Unassembled WGS sequence"/>
</dbReference>
<feature type="transmembrane region" description="Helical" evidence="5">
    <location>
        <begin position="61"/>
        <end position="80"/>
    </location>
</feature>